<comment type="caution">
    <text evidence="2">The sequence shown here is derived from an EMBL/GenBank/DDBJ whole genome shotgun (WGS) entry which is preliminary data.</text>
</comment>
<gene>
    <name evidence="2" type="ORF">KL859_26155</name>
</gene>
<evidence type="ECO:0000313" key="2">
    <source>
        <dbReference type="EMBL" id="MBU8826344.1"/>
    </source>
</evidence>
<organism evidence="2 3">
    <name type="scientific">Mycolicibacterium goodii</name>
    <name type="common">Mycobacterium goodii</name>
    <dbReference type="NCBI Taxonomy" id="134601"/>
    <lineage>
        <taxon>Bacteria</taxon>
        <taxon>Bacillati</taxon>
        <taxon>Actinomycetota</taxon>
        <taxon>Actinomycetes</taxon>
        <taxon>Mycobacteriales</taxon>
        <taxon>Mycobacteriaceae</taxon>
        <taxon>Mycolicibacterium</taxon>
    </lineage>
</organism>
<dbReference type="PROSITE" id="PS51857">
    <property type="entry name" value="CSD_2"/>
    <property type="match status" value="1"/>
</dbReference>
<dbReference type="EMBL" id="JAHBOM010000024">
    <property type="protein sequence ID" value="MBU8826344.1"/>
    <property type="molecule type" value="Genomic_DNA"/>
</dbReference>
<feature type="domain" description="CSD" evidence="1">
    <location>
        <begin position="1"/>
        <end position="44"/>
    </location>
</feature>
<dbReference type="InterPro" id="IPR012340">
    <property type="entry name" value="NA-bd_OB-fold"/>
</dbReference>
<sequence length="58" mass="6479">MFAHFTHITNMSGFRELREGETVEFEFEPGPQDGYDFRALSVQRVSDGAPCHSADNGS</sequence>
<proteinExistence type="predicted"/>
<dbReference type="SUPFAM" id="SSF50249">
    <property type="entry name" value="Nucleic acid-binding proteins"/>
    <property type="match status" value="1"/>
</dbReference>
<evidence type="ECO:0000313" key="3">
    <source>
        <dbReference type="Proteomes" id="UP000696413"/>
    </source>
</evidence>
<dbReference type="InterPro" id="IPR002059">
    <property type="entry name" value="CSP_DNA-bd"/>
</dbReference>
<protein>
    <submittedName>
        <fullName evidence="2">Cold shock domain-containing protein</fullName>
    </submittedName>
</protein>
<dbReference type="Proteomes" id="UP000696413">
    <property type="component" value="Unassembled WGS sequence"/>
</dbReference>
<keyword evidence="3" id="KW-1185">Reference proteome</keyword>
<evidence type="ECO:0000259" key="1">
    <source>
        <dbReference type="PROSITE" id="PS51857"/>
    </source>
</evidence>
<dbReference type="Gene3D" id="2.40.50.140">
    <property type="entry name" value="Nucleic acid-binding proteins"/>
    <property type="match status" value="1"/>
</dbReference>
<name>A0ABS6HXD7_MYCGD</name>
<accession>A0ABS6HXD7</accession>
<reference evidence="2 3" key="1">
    <citation type="submission" date="2021-05" db="EMBL/GenBank/DDBJ databases">
        <title>Draft Genome Sequences of Clinical Respiratory Isolates of Mycobacterium goodii Recovered in Ireland.</title>
        <authorList>
            <person name="Flanagan P.R."/>
            <person name="Mok S."/>
            <person name="Roycroft E."/>
            <person name="Rogers T.R."/>
            <person name="Fitzgibbon M."/>
        </authorList>
    </citation>
    <scope>NUCLEOTIDE SEQUENCE [LARGE SCALE GENOMIC DNA]</scope>
    <source>
        <strain evidence="2 3">14IE55</strain>
    </source>
</reference>